<protein>
    <submittedName>
        <fullName evidence="7">Site-specific integrase</fullName>
    </submittedName>
</protein>
<keyword evidence="8" id="KW-1185">Reference proteome</keyword>
<dbReference type="RefSeq" id="WP_261755939.1">
    <property type="nucleotide sequence ID" value="NZ_CP104562.2"/>
</dbReference>
<evidence type="ECO:0000256" key="2">
    <source>
        <dbReference type="ARBA" id="ARBA00022908"/>
    </source>
</evidence>
<dbReference type="InterPro" id="IPR050090">
    <property type="entry name" value="Tyrosine_recombinase_XerCD"/>
</dbReference>
<dbReference type="CDD" id="cd00799">
    <property type="entry name" value="INT_Cre_C"/>
    <property type="match status" value="1"/>
</dbReference>
<reference evidence="7" key="1">
    <citation type="submission" date="2022-10" db="EMBL/GenBank/DDBJ databases">
        <title>Characterization and whole genome sequencing of a new Roseateles species, isolated from fresh water.</title>
        <authorList>
            <person name="Guliayeva D.Y."/>
            <person name="Akhremchuk A.E."/>
            <person name="Sikolenko M.A."/>
            <person name="Valentovich L.N."/>
            <person name="Sidarenka A.V."/>
        </authorList>
    </citation>
    <scope>NUCLEOTIDE SEQUENCE</scope>
    <source>
        <strain evidence="7">BIM B-1768</strain>
    </source>
</reference>
<dbReference type="InterPro" id="IPR013762">
    <property type="entry name" value="Integrase-like_cat_sf"/>
</dbReference>
<keyword evidence="4" id="KW-0233">DNA recombination</keyword>
<evidence type="ECO:0000259" key="6">
    <source>
        <dbReference type="PROSITE" id="PS51898"/>
    </source>
</evidence>
<dbReference type="Gene3D" id="1.10.443.10">
    <property type="entry name" value="Intergrase catalytic core"/>
    <property type="match status" value="1"/>
</dbReference>
<feature type="domain" description="Tyr recombinase" evidence="6">
    <location>
        <begin position="165"/>
        <end position="357"/>
    </location>
</feature>
<dbReference type="PANTHER" id="PTHR30349">
    <property type="entry name" value="PHAGE INTEGRASE-RELATED"/>
    <property type="match status" value="1"/>
</dbReference>
<accession>A0ABY6AWK3</accession>
<evidence type="ECO:0000256" key="1">
    <source>
        <dbReference type="ARBA" id="ARBA00022829"/>
    </source>
</evidence>
<dbReference type="SUPFAM" id="SSF47823">
    <property type="entry name" value="lambda integrase-like, N-terminal domain"/>
    <property type="match status" value="1"/>
</dbReference>
<dbReference type="SUPFAM" id="SSF56349">
    <property type="entry name" value="DNA breaking-rejoining enzymes"/>
    <property type="match status" value="1"/>
</dbReference>
<evidence type="ECO:0000313" key="7">
    <source>
        <dbReference type="EMBL" id="UXH76206.1"/>
    </source>
</evidence>
<dbReference type="InterPro" id="IPR010998">
    <property type="entry name" value="Integrase_recombinase_N"/>
</dbReference>
<feature type="region of interest" description="Disordered" evidence="5">
    <location>
        <begin position="364"/>
        <end position="387"/>
    </location>
</feature>
<dbReference type="Proteomes" id="UP001064933">
    <property type="component" value="Chromosome"/>
</dbReference>
<evidence type="ECO:0000313" key="8">
    <source>
        <dbReference type="Proteomes" id="UP001064933"/>
    </source>
</evidence>
<evidence type="ECO:0000256" key="5">
    <source>
        <dbReference type="SAM" id="MobiDB-lite"/>
    </source>
</evidence>
<sequence length="387" mass="41374">MIKRAVKLVLPDVQVVAALDPAALAPLAEDAVNALLAEGESENTVRSYQAALRYWAAWFWFRYAQPIGMPVPVAAVLQFIVDHVERRVAGGLESSLPSAVDQALIACGVKSKPGPLAISTVQHRLSVLSKAHQLKSMTSPVHDPMVRELVAKTRRAYAKRGVTPEKKAALTLEPLQAMLATCDDSLRGVRDRALLLFGWSSGGRRRSEVTAATIENTRKVGPRAYSFTLLHSKTNQSGAARSDAEKPVLDEAADALSCWLRRSGVETGPIFRRIRRGDKVGEPLAAGAVRDIVRERAALAGLPGDFAAHSLRSGFVTEAARQNVSIGDTMALTGHTSPTTLVGYFRAAESQRSAAARLFSPAKPDQNGTAALLTPSNAKAGSRQCGS</sequence>
<dbReference type="Gene3D" id="1.10.150.130">
    <property type="match status" value="1"/>
</dbReference>
<name>A0ABY6AWK3_9BURK</name>
<keyword evidence="1" id="KW-0159">Chromosome partition</keyword>
<feature type="compositionally biased region" description="Polar residues" evidence="5">
    <location>
        <begin position="366"/>
        <end position="387"/>
    </location>
</feature>
<dbReference type="PANTHER" id="PTHR30349:SF81">
    <property type="entry name" value="TYROSINE RECOMBINASE XERC"/>
    <property type="match status" value="1"/>
</dbReference>
<dbReference type="InterPro" id="IPR002104">
    <property type="entry name" value="Integrase_catalytic"/>
</dbReference>
<organism evidence="7 8">
    <name type="scientific">Roseateles amylovorans</name>
    <dbReference type="NCBI Taxonomy" id="2978473"/>
    <lineage>
        <taxon>Bacteria</taxon>
        <taxon>Pseudomonadati</taxon>
        <taxon>Pseudomonadota</taxon>
        <taxon>Betaproteobacteria</taxon>
        <taxon>Burkholderiales</taxon>
        <taxon>Sphaerotilaceae</taxon>
        <taxon>Roseateles</taxon>
    </lineage>
</organism>
<dbReference type="Pfam" id="PF00589">
    <property type="entry name" value="Phage_integrase"/>
    <property type="match status" value="1"/>
</dbReference>
<keyword evidence="2" id="KW-0229">DNA integration</keyword>
<proteinExistence type="predicted"/>
<evidence type="ECO:0000256" key="3">
    <source>
        <dbReference type="ARBA" id="ARBA00023125"/>
    </source>
</evidence>
<dbReference type="InterPro" id="IPR011010">
    <property type="entry name" value="DNA_brk_join_enz"/>
</dbReference>
<keyword evidence="3" id="KW-0238">DNA-binding</keyword>
<gene>
    <name evidence="7" type="ORF">N4261_14125</name>
</gene>
<evidence type="ECO:0000256" key="4">
    <source>
        <dbReference type="ARBA" id="ARBA00023172"/>
    </source>
</evidence>
<dbReference type="EMBL" id="CP104562">
    <property type="protein sequence ID" value="UXH76206.1"/>
    <property type="molecule type" value="Genomic_DNA"/>
</dbReference>
<dbReference type="PROSITE" id="PS51898">
    <property type="entry name" value="TYR_RECOMBINASE"/>
    <property type="match status" value="1"/>
</dbReference>